<dbReference type="AlphaFoldDB" id="Q94J86"/>
<dbReference type="EMBL" id="AP003073">
    <property type="protein sequence ID" value="BAB44082.1"/>
    <property type="molecule type" value="Genomic_DNA"/>
</dbReference>
<reference evidence="1" key="1">
    <citation type="journal article" date="2002" name="Nature">
        <title>The genome sequence and structure of rice chromosome 1.</title>
        <authorList>
            <person name="Sasaki T."/>
            <person name="Matsumoto T."/>
            <person name="Yamamoto K."/>
            <person name="Sakata K."/>
            <person name="Baba T."/>
            <person name="Katayose Y."/>
            <person name="Wu J."/>
            <person name="Niimura Y."/>
            <person name="Cheng Z."/>
            <person name="Nagamura Y."/>
            <person name="Antonio B.A."/>
            <person name="Kanamori H."/>
            <person name="Hosokawa S."/>
            <person name="Masukawa M."/>
            <person name="Arikawa K."/>
            <person name="Chiden Y."/>
            <person name="Hayashi M."/>
            <person name="Okamoto M."/>
            <person name="Ando T."/>
            <person name="Aoki H."/>
            <person name="Arita K."/>
            <person name="Hamada M."/>
            <person name="Harada C."/>
            <person name="Hijishita S."/>
            <person name="Honda M."/>
            <person name="Ichikawa Y."/>
            <person name="Idonuma A."/>
            <person name="Iijima M."/>
            <person name="Ikeda M."/>
            <person name="Ikeno M."/>
            <person name="Itoh S."/>
            <person name="Itoh T."/>
            <person name="Itoh Y."/>
            <person name="Itoh Y."/>
            <person name="Iwabuchi A."/>
            <person name="Kamiya K."/>
            <person name="Karasawa W."/>
            <person name="Katagiri S."/>
            <person name="Kikuta A."/>
            <person name="Kobayashi N."/>
            <person name="Kono I."/>
            <person name="Machita K."/>
            <person name="Maehara T."/>
            <person name="Mizuno H."/>
            <person name="Mizubayashi T."/>
            <person name="Mukai Y."/>
            <person name="Nagasaki H."/>
            <person name="Nakashima M."/>
            <person name="Nakama Y."/>
            <person name="Nakamichi Y."/>
            <person name="Nakamura M."/>
            <person name="Namiki N."/>
            <person name="Negishi M."/>
            <person name="Ohta I."/>
            <person name="Ono N."/>
            <person name="Saji S."/>
            <person name="Sakai K."/>
            <person name="Shibata M."/>
            <person name="Shimokawa T."/>
            <person name="Shomura A."/>
            <person name="Song J."/>
            <person name="Takazaki Y."/>
            <person name="Terasawa K."/>
            <person name="Tsuji K."/>
            <person name="Waki K."/>
            <person name="Yamagata H."/>
            <person name="Yamane H."/>
            <person name="Yoshiki S."/>
            <person name="Yoshihara R."/>
            <person name="Yukawa K."/>
            <person name="Zhong H."/>
            <person name="Iwama H."/>
            <person name="Endo T."/>
            <person name="Ito H."/>
            <person name="Hahn J.H."/>
            <person name="Kim H.I."/>
            <person name="Eun M.Y."/>
            <person name="Yano M."/>
            <person name="Jiang J."/>
            <person name="Gojobori T."/>
        </authorList>
    </citation>
    <scope>NUCLEOTIDE SEQUENCE [LARGE SCALE GENOMIC DNA]</scope>
</reference>
<dbReference type="Proteomes" id="UP000817658">
    <property type="component" value="Chromosome 1"/>
</dbReference>
<gene>
    <name evidence="1" type="primary">P0702B09.36</name>
</gene>
<accession>Q94J86</accession>
<organism evidence="1">
    <name type="scientific">Oryza sativa subsp. japonica</name>
    <name type="common">Rice</name>
    <dbReference type="NCBI Taxonomy" id="39947"/>
    <lineage>
        <taxon>Eukaryota</taxon>
        <taxon>Viridiplantae</taxon>
        <taxon>Streptophyta</taxon>
        <taxon>Embryophyta</taxon>
        <taxon>Tracheophyta</taxon>
        <taxon>Spermatophyta</taxon>
        <taxon>Magnoliopsida</taxon>
        <taxon>Liliopsida</taxon>
        <taxon>Poales</taxon>
        <taxon>Poaceae</taxon>
        <taxon>BOP clade</taxon>
        <taxon>Oryzoideae</taxon>
        <taxon>Oryzeae</taxon>
        <taxon>Oryzinae</taxon>
        <taxon>Oryza</taxon>
        <taxon>Oryza sativa</taxon>
    </lineage>
</organism>
<evidence type="ECO:0000313" key="1">
    <source>
        <dbReference type="EMBL" id="BAB44082.1"/>
    </source>
</evidence>
<protein>
    <submittedName>
        <fullName evidence="1">Subtilase-like protein</fullName>
    </submittedName>
</protein>
<sequence>MAAETGSAREAWAAEMEAGLAREARLMEGGQIGARGASGGGGRLGARGVAGGGGGDLGVRRSCRISFHGLHCYMAASMGTNFVPDTAVVNTHDVERTLPTS</sequence>
<name>Q94J86_ORYSJ</name>
<proteinExistence type="predicted"/>